<name>A0ABV3TU86_9GAMM</name>
<keyword evidence="3" id="KW-1185">Reference proteome</keyword>
<gene>
    <name evidence="2" type="ORF">AB4875_06735</name>
</gene>
<dbReference type="EMBL" id="JBFRYB010000001">
    <property type="protein sequence ID" value="MEX1665178.1"/>
    <property type="molecule type" value="Genomic_DNA"/>
</dbReference>
<feature type="signal peptide" evidence="1">
    <location>
        <begin position="1"/>
        <end position="24"/>
    </location>
</feature>
<protein>
    <submittedName>
        <fullName evidence="2">Uncharacterized protein</fullName>
    </submittedName>
</protein>
<evidence type="ECO:0000256" key="1">
    <source>
        <dbReference type="SAM" id="SignalP"/>
    </source>
</evidence>
<evidence type="ECO:0000313" key="3">
    <source>
        <dbReference type="Proteomes" id="UP001557484"/>
    </source>
</evidence>
<accession>A0ABV3TU86</accession>
<organism evidence="2 3">
    <name type="scientific">Zhongshania arctica</name>
    <dbReference type="NCBI Taxonomy" id="3238302"/>
    <lineage>
        <taxon>Bacteria</taxon>
        <taxon>Pseudomonadati</taxon>
        <taxon>Pseudomonadota</taxon>
        <taxon>Gammaproteobacteria</taxon>
        <taxon>Cellvibrionales</taxon>
        <taxon>Spongiibacteraceae</taxon>
        <taxon>Zhongshania</taxon>
    </lineage>
</organism>
<evidence type="ECO:0000313" key="2">
    <source>
        <dbReference type="EMBL" id="MEX1665178.1"/>
    </source>
</evidence>
<proteinExistence type="predicted"/>
<comment type="caution">
    <text evidence="2">The sequence shown here is derived from an EMBL/GenBank/DDBJ whole genome shotgun (WGS) entry which is preliminary data.</text>
</comment>
<feature type="chain" id="PRO_5047144158" evidence="1">
    <location>
        <begin position="25"/>
        <end position="136"/>
    </location>
</feature>
<dbReference type="RefSeq" id="WP_368375286.1">
    <property type="nucleotide sequence ID" value="NZ_JBFRYB010000001.1"/>
</dbReference>
<dbReference type="Proteomes" id="UP001557484">
    <property type="component" value="Unassembled WGS sequence"/>
</dbReference>
<sequence>MMIENTIKIALAAFLASICNLSMAGPLASVIDVLTQSANLSSGLSGIANLNAPPIESLVALGGLSDLGGGFSGLTVLPVDIISLSGSEGSDQPSIVLPFNPLPLTIETVGRLPALDTVPGTPVILLFLDILALSPL</sequence>
<keyword evidence="1" id="KW-0732">Signal</keyword>
<reference evidence="2 3" key="1">
    <citation type="journal article" date="2011" name="Int. J. Syst. Evol. Microbiol.">
        <title>Zhongshania antarctica gen. nov., sp. nov. and Zhongshania guokunii sp. nov., gammaproteobacteria respectively isolated from coastal attached (fast) ice and surface seawater of the Antarctic.</title>
        <authorList>
            <person name="Li H.J."/>
            <person name="Zhang X.Y."/>
            <person name="Chen C.X."/>
            <person name="Zhang Y.J."/>
            <person name="Gao Z.M."/>
            <person name="Yu Y."/>
            <person name="Chen X.L."/>
            <person name="Chen B."/>
            <person name="Zhang Y.Z."/>
        </authorList>
    </citation>
    <scope>NUCLEOTIDE SEQUENCE [LARGE SCALE GENOMIC DNA]</scope>
    <source>
        <strain evidence="2 3">R06B22</strain>
    </source>
</reference>